<dbReference type="InterPro" id="IPR036291">
    <property type="entry name" value="NAD(P)-bd_dom_sf"/>
</dbReference>
<evidence type="ECO:0000313" key="4">
    <source>
        <dbReference type="Proteomes" id="UP000003635"/>
    </source>
</evidence>
<evidence type="ECO:0000259" key="2">
    <source>
        <dbReference type="Pfam" id="PF22725"/>
    </source>
</evidence>
<evidence type="ECO:0000259" key="1">
    <source>
        <dbReference type="Pfam" id="PF01408"/>
    </source>
</evidence>
<reference evidence="3 4" key="1">
    <citation type="journal article" date="2010" name="J. Bacteriol.">
        <title>Genome sequences of Oceanicola granulosus HTCC2516(T) and Oceanicola batsensis HTCC2597(TDelta).</title>
        <authorList>
            <person name="Thrash J.C."/>
            <person name="Cho J.C."/>
            <person name="Vergin K.L."/>
            <person name="Giovannoni S.J."/>
        </authorList>
    </citation>
    <scope>NUCLEOTIDE SEQUENCE [LARGE SCALE GENOMIC DNA]</scope>
    <source>
        <strain evidence="4">ATCC BAA-861 / DSM 15982 / KCTC 12143 / HTCC2516</strain>
    </source>
</reference>
<organism evidence="3 4">
    <name type="scientific">Oceanicola granulosus (strain ATCC BAA-861 / DSM 15982 / KCTC 12143 / HTCC2516)</name>
    <dbReference type="NCBI Taxonomy" id="314256"/>
    <lineage>
        <taxon>Bacteria</taxon>
        <taxon>Pseudomonadati</taxon>
        <taxon>Pseudomonadota</taxon>
        <taxon>Alphaproteobacteria</taxon>
        <taxon>Rhodobacterales</taxon>
        <taxon>Roseobacteraceae</taxon>
        <taxon>Oceanicola</taxon>
    </lineage>
</organism>
<proteinExistence type="predicted"/>
<dbReference type="PANTHER" id="PTHR43377">
    <property type="entry name" value="BILIVERDIN REDUCTASE A"/>
    <property type="match status" value="1"/>
</dbReference>
<feature type="domain" description="Gfo/Idh/MocA-like oxidoreductase N-terminal" evidence="1">
    <location>
        <begin position="3"/>
        <end position="121"/>
    </location>
</feature>
<sequence>MVRAAIIGAGHFAYRMHIPVLAARPEVTLDSVCRLGRDELDLIRDEFGFAFATEDWREVLERDIDIAVIASPHDLHYEQARAFLRKGCHVLVEKPMCLDPAQAWDLVETARAAGRELLVAYGWNYKPGLDAMADMVGRIGEIEHVVCHMASFTRSIFSGQGLHRWAHVPIQPDRDTWDSPDRGGGYAYGQLSHALGILFRMTDLRVAEVQAITFDAPSRVDLHDAAALCFEGGATGVFSGSCGVPEGHGFEVDLRIYGSQGSVLLDIETERLTLKLPDGKSETATVPEGAWRYSCEGPADRLVDIALGQGTNASPGHVGARAVEALHALIESARAGGQPYHIDRPREAIAE</sequence>
<evidence type="ECO:0000313" key="3">
    <source>
        <dbReference type="EMBL" id="EAR51853.1"/>
    </source>
</evidence>
<dbReference type="HOGENOM" id="CLU_023194_1_3_5"/>
<dbReference type="InterPro" id="IPR000683">
    <property type="entry name" value="Gfo/Idh/MocA-like_OxRdtase_N"/>
</dbReference>
<dbReference type="PANTHER" id="PTHR43377:SF1">
    <property type="entry name" value="BILIVERDIN REDUCTASE A"/>
    <property type="match status" value="1"/>
</dbReference>
<accession>Q2CGT2</accession>
<dbReference type="STRING" id="314256.OG2516_16169"/>
<dbReference type="Pfam" id="PF22725">
    <property type="entry name" value="GFO_IDH_MocA_C3"/>
    <property type="match status" value="1"/>
</dbReference>
<dbReference type="Gene3D" id="3.40.50.720">
    <property type="entry name" value="NAD(P)-binding Rossmann-like Domain"/>
    <property type="match status" value="1"/>
</dbReference>
<dbReference type="SUPFAM" id="SSF51735">
    <property type="entry name" value="NAD(P)-binding Rossmann-fold domains"/>
    <property type="match status" value="1"/>
</dbReference>
<dbReference type="SUPFAM" id="SSF55347">
    <property type="entry name" value="Glyceraldehyde-3-phosphate dehydrogenase-like, C-terminal domain"/>
    <property type="match status" value="1"/>
</dbReference>
<feature type="domain" description="GFO/IDH/MocA-like oxidoreductase" evidence="2">
    <location>
        <begin position="137"/>
        <end position="263"/>
    </location>
</feature>
<protein>
    <submittedName>
        <fullName evidence="3">Putative oxidoreductase</fullName>
    </submittedName>
</protein>
<dbReference type="AlphaFoldDB" id="Q2CGT2"/>
<dbReference type="GO" id="GO:0000166">
    <property type="term" value="F:nucleotide binding"/>
    <property type="evidence" value="ECO:0007669"/>
    <property type="project" value="InterPro"/>
</dbReference>
<comment type="caution">
    <text evidence="3">The sequence shown here is derived from an EMBL/GenBank/DDBJ whole genome shotgun (WGS) entry which is preliminary data.</text>
</comment>
<gene>
    <name evidence="3" type="ORF">OG2516_16169</name>
</gene>
<dbReference type="eggNOG" id="COG0673">
    <property type="taxonomic scope" value="Bacteria"/>
</dbReference>
<dbReference type="InterPro" id="IPR051450">
    <property type="entry name" value="Gfo/Idh/MocA_Oxidoreductases"/>
</dbReference>
<dbReference type="EMBL" id="AAOT01000008">
    <property type="protein sequence ID" value="EAR51853.1"/>
    <property type="molecule type" value="Genomic_DNA"/>
</dbReference>
<dbReference type="RefSeq" id="WP_007257180.1">
    <property type="nucleotide sequence ID" value="NZ_CH724111.1"/>
</dbReference>
<dbReference type="InterPro" id="IPR055170">
    <property type="entry name" value="GFO_IDH_MocA-like_dom"/>
</dbReference>
<name>Q2CGT2_OCEGH</name>
<dbReference type="Proteomes" id="UP000003635">
    <property type="component" value="Unassembled WGS sequence"/>
</dbReference>
<dbReference type="Pfam" id="PF01408">
    <property type="entry name" value="GFO_IDH_MocA"/>
    <property type="match status" value="1"/>
</dbReference>
<keyword evidence="4" id="KW-1185">Reference proteome</keyword>
<dbReference type="Gene3D" id="3.30.360.10">
    <property type="entry name" value="Dihydrodipicolinate Reductase, domain 2"/>
    <property type="match status" value="1"/>
</dbReference>